<keyword evidence="3" id="KW-0964">Secreted</keyword>
<accession>A0AAE1B6U1</accession>
<dbReference type="Gene3D" id="2.10.90.10">
    <property type="entry name" value="Cystine-knot cytokines"/>
    <property type="match status" value="1"/>
</dbReference>
<evidence type="ECO:0000256" key="5">
    <source>
        <dbReference type="SAM" id="MobiDB-lite"/>
    </source>
</evidence>
<proteinExistence type="inferred from homology"/>
<feature type="region of interest" description="Disordered" evidence="5">
    <location>
        <begin position="139"/>
        <end position="158"/>
    </location>
</feature>
<dbReference type="EMBL" id="JAWDGP010000462">
    <property type="protein sequence ID" value="KAK3800305.1"/>
    <property type="molecule type" value="Genomic_DNA"/>
</dbReference>
<comment type="similarity">
    <text evidence="2">Belongs to the IL-17 family.</text>
</comment>
<evidence type="ECO:0000256" key="4">
    <source>
        <dbReference type="ARBA" id="ARBA00022729"/>
    </source>
</evidence>
<protein>
    <submittedName>
        <fullName evidence="6">Uncharacterized protein</fullName>
    </submittedName>
</protein>
<dbReference type="GO" id="GO:0005576">
    <property type="term" value="C:extracellular region"/>
    <property type="evidence" value="ECO:0007669"/>
    <property type="project" value="UniProtKB-SubCell"/>
</dbReference>
<dbReference type="SUPFAM" id="SSF57501">
    <property type="entry name" value="Cystine-knot cytokines"/>
    <property type="match status" value="1"/>
</dbReference>
<gene>
    <name evidence="6" type="ORF">RRG08_020282</name>
</gene>
<evidence type="ECO:0000313" key="6">
    <source>
        <dbReference type="EMBL" id="KAK3800305.1"/>
    </source>
</evidence>
<evidence type="ECO:0000256" key="3">
    <source>
        <dbReference type="ARBA" id="ARBA00022525"/>
    </source>
</evidence>
<dbReference type="InterPro" id="IPR010345">
    <property type="entry name" value="IL-17_fam"/>
</dbReference>
<dbReference type="InterPro" id="IPR029034">
    <property type="entry name" value="Cystine-knot_cytokine"/>
</dbReference>
<keyword evidence="7" id="KW-1185">Reference proteome</keyword>
<dbReference type="GO" id="GO:0005125">
    <property type="term" value="F:cytokine activity"/>
    <property type="evidence" value="ECO:0007669"/>
    <property type="project" value="InterPro"/>
</dbReference>
<keyword evidence="4" id="KW-0732">Signal</keyword>
<comment type="subcellular location">
    <subcellularLocation>
        <location evidence="1">Secreted</location>
    </subcellularLocation>
</comment>
<evidence type="ECO:0000256" key="2">
    <source>
        <dbReference type="ARBA" id="ARBA00007236"/>
    </source>
</evidence>
<evidence type="ECO:0000256" key="1">
    <source>
        <dbReference type="ARBA" id="ARBA00004613"/>
    </source>
</evidence>
<dbReference type="AlphaFoldDB" id="A0AAE1B6U1"/>
<evidence type="ECO:0000313" key="7">
    <source>
        <dbReference type="Proteomes" id="UP001283361"/>
    </source>
</evidence>
<sequence>MFSVAMKSVIQLTATAVLTCLLVEYLITPVRSHAIGASINTDFSPRGSQSAHRFLTDAQWKKIFGRRPRRISRRVNRGASGSRRNRHRMQHLGETIAAFLSSANLELQPSLRSRRDTPSSAIRSTTRYSSFFRPGKATLGDISTGGRTGTKKSSEQEMQDFSITTLADAFSRTAPSTNPFLRVRRDAPASSTAGSTCSPPDNLPTQVRELNSFLDNSDYISVIPEQGNEIELPTDQPDSCPAATGSWWPRNEVNLRSTCPWVWEELDNGEDAYPRYIRQAKCLCRNCVGAGIYGCNEIRQDVTIFRSKGCQDGLALLEKSTVTVTLGCFCTANRPNSQDLPENGPWSRVQ</sequence>
<dbReference type="Proteomes" id="UP001283361">
    <property type="component" value="Unassembled WGS sequence"/>
</dbReference>
<reference evidence="6" key="1">
    <citation type="journal article" date="2023" name="G3 (Bethesda)">
        <title>A reference genome for the long-term kleptoplast-retaining sea slug Elysia crispata morphotype clarki.</title>
        <authorList>
            <person name="Eastman K.E."/>
            <person name="Pendleton A.L."/>
            <person name="Shaikh M.A."/>
            <person name="Suttiyut T."/>
            <person name="Ogas R."/>
            <person name="Tomko P."/>
            <person name="Gavelis G."/>
            <person name="Widhalm J.R."/>
            <person name="Wisecaver J.H."/>
        </authorList>
    </citation>
    <scope>NUCLEOTIDE SEQUENCE</scope>
    <source>
        <strain evidence="6">ECLA1</strain>
    </source>
</reference>
<organism evidence="6 7">
    <name type="scientific">Elysia crispata</name>
    <name type="common">lettuce slug</name>
    <dbReference type="NCBI Taxonomy" id="231223"/>
    <lineage>
        <taxon>Eukaryota</taxon>
        <taxon>Metazoa</taxon>
        <taxon>Spiralia</taxon>
        <taxon>Lophotrochozoa</taxon>
        <taxon>Mollusca</taxon>
        <taxon>Gastropoda</taxon>
        <taxon>Heterobranchia</taxon>
        <taxon>Euthyneura</taxon>
        <taxon>Panpulmonata</taxon>
        <taxon>Sacoglossa</taxon>
        <taxon>Placobranchoidea</taxon>
        <taxon>Plakobranchidae</taxon>
        <taxon>Elysia</taxon>
    </lineage>
</organism>
<dbReference type="Pfam" id="PF06083">
    <property type="entry name" value="IL17"/>
    <property type="match status" value="1"/>
</dbReference>
<comment type="caution">
    <text evidence="6">The sequence shown here is derived from an EMBL/GenBank/DDBJ whole genome shotgun (WGS) entry which is preliminary data.</text>
</comment>
<name>A0AAE1B6U1_9GAST</name>